<dbReference type="Pfam" id="PF00004">
    <property type="entry name" value="AAA"/>
    <property type="match status" value="1"/>
</dbReference>
<sequence length="535" mass="60214">MSQTGESLAADEFVNIWADASHGNEFHRQWSKHADGEHQAQPLQAANVLKKAYPEHSVVMTYQNPLNFPDALFSPLPNAPLVTTTAFYPGRRVNGKATGILLDSVEFAAFVGAWKKYDFIVYAITYPTIYGFRTLYAILHEGSQDPAREFLYSMGTRNSTADEEIWVYNRGYWSQDHALWMSVQSADWKDVILDDTFKKELQKDIYGFFKSEKVYRDLVIPWKRGIIMHGPPGNGKTISIKVIMKTCDALGFAPLLIKSFQHWAGEEAAMQEVFSMARLLSPCVMVLEDLDALINDRNRSFFLNQLDGLEGNDGLLVIGTTNHFDRLDPGLSTRPSRFDRKYLFDDPTRDERVLYAKYWQNKLKDNKEVDFPDTLVEEIADQTGQFSFAYLKEAFVSCLVTLAGYEGDDKPSFAAAMKAQIKELRKQLNKSKDTSAQRDFRPLFDTLSDAAPVASFFPGAGPTFVSAQEAGPAGERNFRVLHNRLQQGRGDLRDPITHMASMEEARRALAGLHTPSAWDSSQTQIAGLAHSGRSL</sequence>
<dbReference type="Gene3D" id="3.40.50.300">
    <property type="entry name" value="P-loop containing nucleotide triphosphate hydrolases"/>
    <property type="match status" value="1"/>
</dbReference>
<dbReference type="GO" id="GO:0005524">
    <property type="term" value="F:ATP binding"/>
    <property type="evidence" value="ECO:0007669"/>
    <property type="project" value="InterPro"/>
</dbReference>
<dbReference type="InterPro" id="IPR003959">
    <property type="entry name" value="ATPase_AAA_core"/>
</dbReference>
<dbReference type="EMBL" id="JAWWNJ010000002">
    <property type="protein sequence ID" value="KAK7061915.1"/>
    <property type="molecule type" value="Genomic_DNA"/>
</dbReference>
<evidence type="ECO:0000313" key="2">
    <source>
        <dbReference type="EMBL" id="KAK7061915.1"/>
    </source>
</evidence>
<organism evidence="2 3">
    <name type="scientific">Favolaschia claudopus</name>
    <dbReference type="NCBI Taxonomy" id="2862362"/>
    <lineage>
        <taxon>Eukaryota</taxon>
        <taxon>Fungi</taxon>
        <taxon>Dikarya</taxon>
        <taxon>Basidiomycota</taxon>
        <taxon>Agaricomycotina</taxon>
        <taxon>Agaricomycetes</taxon>
        <taxon>Agaricomycetidae</taxon>
        <taxon>Agaricales</taxon>
        <taxon>Marasmiineae</taxon>
        <taxon>Mycenaceae</taxon>
        <taxon>Favolaschia</taxon>
    </lineage>
</organism>
<keyword evidence="3" id="KW-1185">Reference proteome</keyword>
<keyword evidence="2" id="KW-0378">Hydrolase</keyword>
<dbReference type="CDD" id="cd19481">
    <property type="entry name" value="RecA-like_protease"/>
    <property type="match status" value="1"/>
</dbReference>
<reference evidence="2 3" key="1">
    <citation type="journal article" date="2024" name="J Genomics">
        <title>Draft genome sequencing and assembly of Favolaschia claudopus CIRM-BRFM 2984 isolated from oak limbs.</title>
        <authorList>
            <person name="Navarro D."/>
            <person name="Drula E."/>
            <person name="Chaduli D."/>
            <person name="Cazenave R."/>
            <person name="Ahrendt S."/>
            <person name="Wang J."/>
            <person name="Lipzen A."/>
            <person name="Daum C."/>
            <person name="Barry K."/>
            <person name="Grigoriev I.V."/>
            <person name="Favel A."/>
            <person name="Rosso M.N."/>
            <person name="Martin F."/>
        </authorList>
    </citation>
    <scope>NUCLEOTIDE SEQUENCE [LARGE SCALE GENOMIC DNA]</scope>
    <source>
        <strain evidence="2 3">CIRM-BRFM 2984</strain>
    </source>
</reference>
<protein>
    <submittedName>
        <fullName evidence="2">ATP-dependent Zn protease</fullName>
    </submittedName>
</protein>
<feature type="domain" description="ATPase AAA-type core" evidence="1">
    <location>
        <begin position="226"/>
        <end position="345"/>
    </location>
</feature>
<dbReference type="GO" id="GO:0016887">
    <property type="term" value="F:ATP hydrolysis activity"/>
    <property type="evidence" value="ECO:0007669"/>
    <property type="project" value="InterPro"/>
</dbReference>
<accession>A0AAW0EDG2</accession>
<dbReference type="InterPro" id="IPR027417">
    <property type="entry name" value="P-loop_NTPase"/>
</dbReference>
<evidence type="ECO:0000259" key="1">
    <source>
        <dbReference type="Pfam" id="PF00004"/>
    </source>
</evidence>
<dbReference type="AlphaFoldDB" id="A0AAW0EDG2"/>
<dbReference type="GO" id="GO:0004176">
    <property type="term" value="F:ATP-dependent peptidase activity"/>
    <property type="evidence" value="ECO:0007669"/>
    <property type="project" value="TreeGrafter"/>
</dbReference>
<dbReference type="Proteomes" id="UP001362999">
    <property type="component" value="Unassembled WGS sequence"/>
</dbReference>
<dbReference type="GO" id="GO:0006508">
    <property type="term" value="P:proteolysis"/>
    <property type="evidence" value="ECO:0007669"/>
    <property type="project" value="UniProtKB-KW"/>
</dbReference>
<proteinExistence type="predicted"/>
<evidence type="ECO:0000313" key="3">
    <source>
        <dbReference type="Proteomes" id="UP001362999"/>
    </source>
</evidence>
<keyword evidence="2" id="KW-0645">Protease</keyword>
<dbReference type="SUPFAM" id="SSF52540">
    <property type="entry name" value="P-loop containing nucleoside triphosphate hydrolases"/>
    <property type="match status" value="1"/>
</dbReference>
<dbReference type="PANTHER" id="PTHR23076">
    <property type="entry name" value="METALLOPROTEASE M41 FTSH"/>
    <property type="match status" value="1"/>
</dbReference>
<gene>
    <name evidence="2" type="ORF">R3P38DRAFT_2832265</name>
</gene>
<comment type="caution">
    <text evidence="2">The sequence shown here is derived from an EMBL/GenBank/DDBJ whole genome shotgun (WGS) entry which is preliminary data.</text>
</comment>
<dbReference type="PANTHER" id="PTHR23076:SF58">
    <property type="entry name" value="INACTIVE ATP-DEPENDENT ZINC METALLOPROTEASE FTSHI 5, CHLOROPLASTIC-RELATED"/>
    <property type="match status" value="1"/>
</dbReference>
<name>A0AAW0EDG2_9AGAR</name>